<comment type="caution">
    <text evidence="2">The sequence shown here is derived from an EMBL/GenBank/DDBJ whole genome shotgun (WGS) entry which is preliminary data.</text>
</comment>
<keyword evidence="1" id="KW-1133">Transmembrane helix</keyword>
<reference evidence="2" key="1">
    <citation type="submission" date="2020-10" db="EMBL/GenBank/DDBJ databases">
        <authorList>
            <person name="Gilroy R."/>
        </authorList>
    </citation>
    <scope>NUCLEOTIDE SEQUENCE</scope>
    <source>
        <strain evidence="2">CHK152-2871</strain>
    </source>
</reference>
<evidence type="ECO:0000313" key="2">
    <source>
        <dbReference type="EMBL" id="HIS74514.1"/>
    </source>
</evidence>
<dbReference type="Proteomes" id="UP000886865">
    <property type="component" value="Unassembled WGS sequence"/>
</dbReference>
<keyword evidence="1" id="KW-0812">Transmembrane</keyword>
<proteinExistence type="predicted"/>
<dbReference type="EMBL" id="DVJQ01000049">
    <property type="protein sequence ID" value="HIS74514.1"/>
    <property type="molecule type" value="Genomic_DNA"/>
</dbReference>
<keyword evidence="1" id="KW-0472">Membrane</keyword>
<name>A0A9D1JXI7_9BACT</name>
<evidence type="ECO:0000313" key="3">
    <source>
        <dbReference type="Proteomes" id="UP000886865"/>
    </source>
</evidence>
<feature type="transmembrane region" description="Helical" evidence="1">
    <location>
        <begin position="309"/>
        <end position="326"/>
    </location>
</feature>
<evidence type="ECO:0008006" key="4">
    <source>
        <dbReference type="Google" id="ProtNLM"/>
    </source>
</evidence>
<protein>
    <recommendedName>
        <fullName evidence="4">Transmembrane protein</fullName>
    </recommendedName>
</protein>
<organism evidence="2 3">
    <name type="scientific">Candidatus Galligastranaerophilus intestinavium</name>
    <dbReference type="NCBI Taxonomy" id="2840836"/>
    <lineage>
        <taxon>Bacteria</taxon>
        <taxon>Candidatus Galligastranaerophilus</taxon>
    </lineage>
</organism>
<dbReference type="AlphaFoldDB" id="A0A9D1JXI7"/>
<sequence>MKVQNIHTNAFSSSNNKRENFKKKDYLSGQTSFRGVGALSTGSNVVLSGLVKFWEAVERGGLAASFTIQDMLGTNIPRTWAAKDVGKDITGKNNWGAVLENGLREFLTGPSMFLVPAGVLAVSSKYGGKSHGVPVQTIKDFGEIISNSNIDVTNKEAFKKSFYESVLKKAFYNFDGINQADNLLDKGIDVNDYIKRILDMENAKSKGLFKNIRNIPVPDSKEDILDGIINMFVKNKKANTSGYPDFLNALISDSKYAKNSKNLEVRFSSLIERMGKYSDDFFAAFERSGKENVADFVEQFTKNRMGGRFATNIAMGVFTAAFMWFIPKIYTVNKTNPETDPVRQKAAELKSEYSDKSGDNVSFKGGGISKVMSDLGSKVDPSNFNNFSKAASSLECKGIDIARPMFYTLITGCTLVPRLIQSAKRDIESSKKNGGPVQWDETSNILRRDITTILTILFAMEGLGVAMALFGSKKSGVVLTSDILNKGDNIFKKFWNVINPESSVKVLGKAENTAQMSNFANMDQVMRFFEYNQEKKGNLYKLLHSGSKSNKEGSLYSVAKKLFGDVVDDTKVSVDDLRNKLNSGECDKKYIQEFLDILNDADKNPLLGFANKINAIFQTISLGIVTGFLGFGLPKINEIVIRNKYLKKDYALNPKYADPNVHIPDYSILKNLQPFEKQTYQYFLGNKR</sequence>
<evidence type="ECO:0000256" key="1">
    <source>
        <dbReference type="SAM" id="Phobius"/>
    </source>
</evidence>
<accession>A0A9D1JXI7</accession>
<gene>
    <name evidence="2" type="ORF">IAA86_05805</name>
</gene>
<reference evidence="2" key="2">
    <citation type="journal article" date="2021" name="PeerJ">
        <title>Extensive microbial diversity within the chicken gut microbiome revealed by metagenomics and culture.</title>
        <authorList>
            <person name="Gilroy R."/>
            <person name="Ravi A."/>
            <person name="Getino M."/>
            <person name="Pursley I."/>
            <person name="Horton D.L."/>
            <person name="Alikhan N.F."/>
            <person name="Baker D."/>
            <person name="Gharbi K."/>
            <person name="Hall N."/>
            <person name="Watson M."/>
            <person name="Adriaenssens E.M."/>
            <person name="Foster-Nyarko E."/>
            <person name="Jarju S."/>
            <person name="Secka A."/>
            <person name="Antonio M."/>
            <person name="Oren A."/>
            <person name="Chaudhuri R.R."/>
            <person name="La Ragione R."/>
            <person name="Hildebrand F."/>
            <person name="Pallen M.J."/>
        </authorList>
    </citation>
    <scope>NUCLEOTIDE SEQUENCE</scope>
    <source>
        <strain evidence="2">CHK152-2871</strain>
    </source>
</reference>